<comment type="caution">
    <text evidence="3">The sequence shown here is derived from an EMBL/GenBank/DDBJ whole genome shotgun (WGS) entry which is preliminary data.</text>
</comment>
<dbReference type="GO" id="GO:0008233">
    <property type="term" value="F:peptidase activity"/>
    <property type="evidence" value="ECO:0007669"/>
    <property type="project" value="UniProtKB-KW"/>
</dbReference>
<proteinExistence type="predicted"/>
<dbReference type="RefSeq" id="WP_183581580.1">
    <property type="nucleotide sequence ID" value="NZ_JACHXJ010000002.1"/>
</dbReference>
<keyword evidence="1" id="KW-0472">Membrane</keyword>
<sequence length="178" mass="18741">METLYWSCLAGGIIFAVVSVVLGDILSHALDGLLDFLSVDVLKPMVIATAVTVFGGAGILLLRYTGLHQGLSALIAGIGAIGVAGVVYTVYVRPMENSENSTGYSIRELEGRIGEVTIPIPPEGYGEVMVRLGAGNTLHIASSLERLPLPAGTRVVVVDVLDGVLRVTRLEERKGDVV</sequence>
<dbReference type="InterPro" id="IPR012340">
    <property type="entry name" value="NA-bd_OB-fold"/>
</dbReference>
<feature type="transmembrane region" description="Helical" evidence="1">
    <location>
        <begin position="71"/>
        <end position="91"/>
    </location>
</feature>
<keyword evidence="3" id="KW-0645">Protease</keyword>
<feature type="domain" description="Membrane protein NfeD2 N-terminal transmembrane" evidence="2">
    <location>
        <begin position="1"/>
        <end position="100"/>
    </location>
</feature>
<dbReference type="Pfam" id="PF25842">
    <property type="entry name" value="NfeD_TM"/>
    <property type="match status" value="1"/>
</dbReference>
<dbReference type="EMBL" id="JACHXJ010000002">
    <property type="protein sequence ID" value="MBB3127173.1"/>
    <property type="molecule type" value="Genomic_DNA"/>
</dbReference>
<organism evidence="3 4">
    <name type="scientific">Paenibacillus rhizosphaerae</name>
    <dbReference type="NCBI Taxonomy" id="297318"/>
    <lineage>
        <taxon>Bacteria</taxon>
        <taxon>Bacillati</taxon>
        <taxon>Bacillota</taxon>
        <taxon>Bacilli</taxon>
        <taxon>Bacillales</taxon>
        <taxon>Paenibacillaceae</taxon>
        <taxon>Paenibacillus</taxon>
    </lineage>
</organism>
<name>A0A839TKX6_9BACL</name>
<dbReference type="GO" id="GO:0006508">
    <property type="term" value="P:proteolysis"/>
    <property type="evidence" value="ECO:0007669"/>
    <property type="project" value="UniProtKB-KW"/>
</dbReference>
<protein>
    <submittedName>
        <fullName evidence="3">Membrane protein implicated in regulation of membrane protease activity</fullName>
    </submittedName>
</protein>
<evidence type="ECO:0000313" key="4">
    <source>
        <dbReference type="Proteomes" id="UP000517523"/>
    </source>
</evidence>
<feature type="transmembrane region" description="Helical" evidence="1">
    <location>
        <begin position="47"/>
        <end position="64"/>
    </location>
</feature>
<dbReference type="InterPro" id="IPR058653">
    <property type="entry name" value="NfeD2_TM"/>
</dbReference>
<dbReference type="Gene3D" id="2.40.50.140">
    <property type="entry name" value="Nucleic acid-binding proteins"/>
    <property type="match status" value="1"/>
</dbReference>
<dbReference type="AlphaFoldDB" id="A0A839TKX6"/>
<evidence type="ECO:0000259" key="2">
    <source>
        <dbReference type="Pfam" id="PF25842"/>
    </source>
</evidence>
<reference evidence="3 4" key="1">
    <citation type="submission" date="2020-08" db="EMBL/GenBank/DDBJ databases">
        <title>Genomic Encyclopedia of Type Strains, Phase III (KMG-III): the genomes of soil and plant-associated and newly described type strains.</title>
        <authorList>
            <person name="Whitman W."/>
        </authorList>
    </citation>
    <scope>NUCLEOTIDE SEQUENCE [LARGE SCALE GENOMIC DNA]</scope>
    <source>
        <strain evidence="3 4">CECT 5831</strain>
    </source>
</reference>
<accession>A0A839TKX6</accession>
<keyword evidence="1" id="KW-1133">Transmembrane helix</keyword>
<evidence type="ECO:0000313" key="3">
    <source>
        <dbReference type="EMBL" id="MBB3127173.1"/>
    </source>
</evidence>
<gene>
    <name evidence="3" type="ORF">FHS19_001827</name>
</gene>
<keyword evidence="1" id="KW-0812">Transmembrane</keyword>
<evidence type="ECO:0000256" key="1">
    <source>
        <dbReference type="SAM" id="Phobius"/>
    </source>
</evidence>
<dbReference type="Proteomes" id="UP000517523">
    <property type="component" value="Unassembled WGS sequence"/>
</dbReference>
<keyword evidence="3" id="KW-0378">Hydrolase</keyword>